<evidence type="ECO:0000313" key="7">
    <source>
        <dbReference type="EMBL" id="NDY96367.1"/>
    </source>
</evidence>
<gene>
    <name evidence="7" type="ORF">G3I74_11560</name>
</gene>
<protein>
    <submittedName>
        <fullName evidence="7">SCO family protein</fullName>
    </submittedName>
</protein>
<evidence type="ECO:0000256" key="5">
    <source>
        <dbReference type="SAM" id="Phobius"/>
    </source>
</evidence>
<dbReference type="Proteomes" id="UP000484885">
    <property type="component" value="Unassembled WGS sequence"/>
</dbReference>
<name>A0A845UY70_9GAMM</name>
<feature type="binding site" evidence="3">
    <location>
        <position position="178"/>
    </location>
    <ligand>
        <name>Cu cation</name>
        <dbReference type="ChEBI" id="CHEBI:23378"/>
    </ligand>
</feature>
<feature type="domain" description="Thioredoxin" evidence="6">
    <location>
        <begin position="48"/>
        <end position="213"/>
    </location>
</feature>
<dbReference type="AlphaFoldDB" id="A0A845UY70"/>
<dbReference type="RefSeq" id="WP_164211768.1">
    <property type="nucleotide sequence ID" value="NZ_JAAGSC010000042.1"/>
</dbReference>
<dbReference type="FunFam" id="3.40.30.10:FF:000013">
    <property type="entry name" value="Blast:Protein SCO1 homolog, mitochondrial"/>
    <property type="match status" value="1"/>
</dbReference>
<feature type="disulfide bond" description="Redox-active" evidence="4">
    <location>
        <begin position="86"/>
        <end position="90"/>
    </location>
</feature>
<keyword evidence="5" id="KW-0812">Transmembrane</keyword>
<keyword evidence="2 3" id="KW-0186">Copper</keyword>
<dbReference type="Pfam" id="PF02630">
    <property type="entry name" value="SCO1-SenC"/>
    <property type="match status" value="1"/>
</dbReference>
<dbReference type="SUPFAM" id="SSF52833">
    <property type="entry name" value="Thioredoxin-like"/>
    <property type="match status" value="1"/>
</dbReference>
<keyword evidence="5" id="KW-0472">Membrane</keyword>
<dbReference type="InterPro" id="IPR003782">
    <property type="entry name" value="SCO1/SenC"/>
</dbReference>
<dbReference type="Gene3D" id="3.40.30.10">
    <property type="entry name" value="Glutaredoxin"/>
    <property type="match status" value="1"/>
</dbReference>
<evidence type="ECO:0000256" key="4">
    <source>
        <dbReference type="PIRSR" id="PIRSR603782-2"/>
    </source>
</evidence>
<keyword evidence="5" id="KW-1133">Transmembrane helix</keyword>
<evidence type="ECO:0000313" key="8">
    <source>
        <dbReference type="Proteomes" id="UP000484885"/>
    </source>
</evidence>
<feature type="transmembrane region" description="Helical" evidence="5">
    <location>
        <begin position="12"/>
        <end position="31"/>
    </location>
</feature>
<sequence length="213" mass="24014">MMRYPLPGGQQGRIFVFAVILVAALAAGLVASRFMMERTQDLRAAQLFPTPRALTDFRMETAAGEPFTRADLEGQWSLLFFGFTNCPDVCPDTLAMLSQSMEQLRLMRREELPQVVFVSVDPKRDEGELLADYVEWFDPEFVAVTGAEEQLQALTRQLGIVYFREQPDEQTGFYNVDHSAAVLIIDPQGRLHGRFGHPLVPEDVVADLFRISS</sequence>
<dbReference type="EMBL" id="JAAGSC010000042">
    <property type="protein sequence ID" value="NDY96367.1"/>
    <property type="molecule type" value="Genomic_DNA"/>
</dbReference>
<organism evidence="7 8">
    <name type="scientific">Wenzhouxiangella limi</name>
    <dbReference type="NCBI Taxonomy" id="2707351"/>
    <lineage>
        <taxon>Bacteria</taxon>
        <taxon>Pseudomonadati</taxon>
        <taxon>Pseudomonadota</taxon>
        <taxon>Gammaproteobacteria</taxon>
        <taxon>Chromatiales</taxon>
        <taxon>Wenzhouxiangellaceae</taxon>
        <taxon>Wenzhouxiangella</taxon>
    </lineage>
</organism>
<keyword evidence="4" id="KW-1015">Disulfide bond</keyword>
<dbReference type="CDD" id="cd02968">
    <property type="entry name" value="SCO"/>
    <property type="match status" value="1"/>
</dbReference>
<keyword evidence="8" id="KW-1185">Reference proteome</keyword>
<dbReference type="PROSITE" id="PS51352">
    <property type="entry name" value="THIOREDOXIN_2"/>
    <property type="match status" value="1"/>
</dbReference>
<keyword evidence="3" id="KW-0479">Metal-binding</keyword>
<comment type="similarity">
    <text evidence="1">Belongs to the SCO1/2 family.</text>
</comment>
<reference evidence="7 8" key="1">
    <citation type="submission" date="2020-02" db="EMBL/GenBank/DDBJ databases">
        <authorList>
            <person name="Zhang X.-Y."/>
        </authorList>
    </citation>
    <scope>NUCLEOTIDE SEQUENCE [LARGE SCALE GENOMIC DNA]</scope>
    <source>
        <strain evidence="7 8">C33</strain>
    </source>
</reference>
<proteinExistence type="inferred from homology"/>
<feature type="binding site" evidence="3">
    <location>
        <position position="90"/>
    </location>
    <ligand>
        <name>Cu cation</name>
        <dbReference type="ChEBI" id="CHEBI:23378"/>
    </ligand>
</feature>
<dbReference type="PANTHER" id="PTHR12151">
    <property type="entry name" value="ELECTRON TRANSPORT PROTIN SCO1/SENC FAMILY MEMBER"/>
    <property type="match status" value="1"/>
</dbReference>
<dbReference type="InterPro" id="IPR036249">
    <property type="entry name" value="Thioredoxin-like_sf"/>
</dbReference>
<evidence type="ECO:0000256" key="3">
    <source>
        <dbReference type="PIRSR" id="PIRSR603782-1"/>
    </source>
</evidence>
<evidence type="ECO:0000256" key="2">
    <source>
        <dbReference type="ARBA" id="ARBA00023008"/>
    </source>
</evidence>
<comment type="caution">
    <text evidence="7">The sequence shown here is derived from an EMBL/GenBank/DDBJ whole genome shotgun (WGS) entry which is preliminary data.</text>
</comment>
<evidence type="ECO:0000256" key="1">
    <source>
        <dbReference type="ARBA" id="ARBA00010996"/>
    </source>
</evidence>
<accession>A0A845UY70</accession>
<evidence type="ECO:0000259" key="6">
    <source>
        <dbReference type="PROSITE" id="PS51352"/>
    </source>
</evidence>
<dbReference type="PANTHER" id="PTHR12151:SF25">
    <property type="entry name" value="LINALOOL DEHYDRATASE_ISOMERASE DOMAIN-CONTAINING PROTEIN"/>
    <property type="match status" value="1"/>
</dbReference>
<dbReference type="InterPro" id="IPR013766">
    <property type="entry name" value="Thioredoxin_domain"/>
</dbReference>
<feature type="binding site" evidence="3">
    <location>
        <position position="86"/>
    </location>
    <ligand>
        <name>Cu cation</name>
        <dbReference type="ChEBI" id="CHEBI:23378"/>
    </ligand>
</feature>
<dbReference type="GO" id="GO:0046872">
    <property type="term" value="F:metal ion binding"/>
    <property type="evidence" value="ECO:0007669"/>
    <property type="project" value="UniProtKB-KW"/>
</dbReference>